<evidence type="ECO:0000256" key="1">
    <source>
        <dbReference type="ARBA" id="ARBA00004651"/>
    </source>
</evidence>
<feature type="transmembrane region" description="Helical" evidence="6">
    <location>
        <begin position="12"/>
        <end position="31"/>
    </location>
</feature>
<dbReference type="InterPro" id="IPR051461">
    <property type="entry name" value="UPF0750_membrane"/>
</dbReference>
<evidence type="ECO:0000259" key="7">
    <source>
        <dbReference type="Pfam" id="PF10035"/>
    </source>
</evidence>
<evidence type="ECO:0000256" key="4">
    <source>
        <dbReference type="ARBA" id="ARBA00022989"/>
    </source>
</evidence>
<keyword evidence="4 6" id="KW-1133">Transmembrane helix</keyword>
<dbReference type="GO" id="GO:0005886">
    <property type="term" value="C:plasma membrane"/>
    <property type="evidence" value="ECO:0007669"/>
    <property type="project" value="UniProtKB-SubCell"/>
</dbReference>
<dbReference type="PIRSF" id="PIRSF006483">
    <property type="entry name" value="Membrane_protein_YitT"/>
    <property type="match status" value="1"/>
</dbReference>
<reference evidence="8" key="2">
    <citation type="journal article" date="2021" name="Sci. Rep.">
        <title>The distribution of antibiotic resistance genes in chicken gut microbiota commensals.</title>
        <authorList>
            <person name="Juricova H."/>
            <person name="Matiasovicova J."/>
            <person name="Kubasova T."/>
            <person name="Cejkova D."/>
            <person name="Rychlik I."/>
        </authorList>
    </citation>
    <scope>NUCLEOTIDE SEQUENCE</scope>
    <source>
        <strain evidence="8">An559</strain>
    </source>
</reference>
<dbReference type="InterPro" id="IPR015867">
    <property type="entry name" value="N-reg_PII/ATP_PRibTrfase_C"/>
</dbReference>
<keyword evidence="3 6" id="KW-0812">Transmembrane</keyword>
<dbReference type="Proteomes" id="UP000774750">
    <property type="component" value="Unassembled WGS sequence"/>
</dbReference>
<evidence type="ECO:0000313" key="9">
    <source>
        <dbReference type="Proteomes" id="UP000774750"/>
    </source>
</evidence>
<dbReference type="AlphaFoldDB" id="A0A938X4E4"/>
<gene>
    <name evidence="8" type="ORF">H6A12_00125</name>
</gene>
<comment type="subcellular location">
    <subcellularLocation>
        <location evidence="1">Cell membrane</location>
        <topology evidence="1">Multi-pass membrane protein</topology>
    </subcellularLocation>
</comment>
<dbReference type="RefSeq" id="WP_204443500.1">
    <property type="nucleotide sequence ID" value="NZ_JACJKY010000001.1"/>
</dbReference>
<dbReference type="CDD" id="cd16380">
    <property type="entry name" value="YitT_C"/>
    <property type="match status" value="1"/>
</dbReference>
<feature type="transmembrane region" description="Helical" evidence="6">
    <location>
        <begin position="153"/>
        <end position="171"/>
    </location>
</feature>
<evidence type="ECO:0000256" key="2">
    <source>
        <dbReference type="ARBA" id="ARBA00022475"/>
    </source>
</evidence>
<keyword evidence="9" id="KW-1185">Reference proteome</keyword>
<feature type="transmembrane region" description="Helical" evidence="6">
    <location>
        <begin position="51"/>
        <end position="75"/>
    </location>
</feature>
<feature type="transmembrane region" description="Helical" evidence="6">
    <location>
        <begin position="82"/>
        <end position="103"/>
    </location>
</feature>
<dbReference type="EMBL" id="JACJKY010000001">
    <property type="protein sequence ID" value="MBM6919580.1"/>
    <property type="molecule type" value="Genomic_DNA"/>
</dbReference>
<dbReference type="Pfam" id="PF10035">
    <property type="entry name" value="DUF2179"/>
    <property type="match status" value="1"/>
</dbReference>
<feature type="domain" description="DUF2179" evidence="7">
    <location>
        <begin position="223"/>
        <end position="276"/>
    </location>
</feature>
<dbReference type="InterPro" id="IPR003740">
    <property type="entry name" value="YitT"/>
</dbReference>
<comment type="caution">
    <text evidence="8">The sequence shown here is derived from an EMBL/GenBank/DDBJ whole genome shotgun (WGS) entry which is preliminary data.</text>
</comment>
<dbReference type="PANTHER" id="PTHR33545">
    <property type="entry name" value="UPF0750 MEMBRANE PROTEIN YITT-RELATED"/>
    <property type="match status" value="1"/>
</dbReference>
<evidence type="ECO:0000313" key="8">
    <source>
        <dbReference type="EMBL" id="MBM6919580.1"/>
    </source>
</evidence>
<dbReference type="InterPro" id="IPR019264">
    <property type="entry name" value="DUF2179"/>
</dbReference>
<accession>A0A938X4E4</accession>
<organism evidence="8 9">
    <name type="scientific">Merdimmobilis hominis</name>
    <dbReference type="NCBI Taxonomy" id="2897707"/>
    <lineage>
        <taxon>Bacteria</taxon>
        <taxon>Bacillati</taxon>
        <taxon>Bacillota</taxon>
        <taxon>Clostridia</taxon>
        <taxon>Eubacteriales</taxon>
        <taxon>Oscillospiraceae</taxon>
        <taxon>Merdimmobilis</taxon>
    </lineage>
</organism>
<evidence type="ECO:0000256" key="5">
    <source>
        <dbReference type="ARBA" id="ARBA00023136"/>
    </source>
</evidence>
<dbReference type="PANTHER" id="PTHR33545:SF5">
    <property type="entry name" value="UPF0750 MEMBRANE PROTEIN YITT"/>
    <property type="match status" value="1"/>
</dbReference>
<protein>
    <submittedName>
        <fullName evidence="8">YitT family protein</fullName>
    </submittedName>
</protein>
<feature type="transmembrane region" description="Helical" evidence="6">
    <location>
        <begin position="109"/>
        <end position="132"/>
    </location>
</feature>
<proteinExistence type="predicted"/>
<reference evidence="8" key="1">
    <citation type="submission" date="2020-08" db="EMBL/GenBank/DDBJ databases">
        <authorList>
            <person name="Cejkova D."/>
            <person name="Kubasova T."/>
            <person name="Jahodarova E."/>
            <person name="Rychlik I."/>
        </authorList>
    </citation>
    <scope>NUCLEOTIDE SEQUENCE</scope>
    <source>
        <strain evidence="8">An559</strain>
    </source>
</reference>
<evidence type="ECO:0000256" key="3">
    <source>
        <dbReference type="ARBA" id="ARBA00022692"/>
    </source>
</evidence>
<keyword evidence="2" id="KW-1003">Cell membrane</keyword>
<keyword evidence="5 6" id="KW-0472">Membrane</keyword>
<name>A0A938X4E4_9FIRM</name>
<dbReference type="Pfam" id="PF02588">
    <property type="entry name" value="YitT_membrane"/>
    <property type="match status" value="1"/>
</dbReference>
<dbReference type="Gene3D" id="3.30.70.120">
    <property type="match status" value="1"/>
</dbReference>
<sequence>MKQKNDFQRLILVILGAVVMALNIKIFVRAGDMFPGGFNGLTLLIQRTASQYFHIALPFTVVNLLLNAVPAVVSFRFIGKRFTLYSCLMIALTSVLTDLLPSFEITSDPLLISVFGGIINGCAISLCLFASATSGGTDFIAIFFSERKGIDTWNYIFIGNVVMLVVAGLLFGWEKSLYSIIFQFASTQILHMLYKRYQKQTLLIITDHPQEVYVTIRDHTHHDATRFHGVGCYEGQEKHLLYSVISADEARRTIDGIRKVDPKAFINCLKTEQITGRFYIRPND</sequence>
<evidence type="ECO:0000256" key="6">
    <source>
        <dbReference type="SAM" id="Phobius"/>
    </source>
</evidence>